<evidence type="ECO:0000313" key="2">
    <source>
        <dbReference type="Proteomes" id="UP001293254"/>
    </source>
</evidence>
<gene>
    <name evidence="1" type="ORF">Salat_1209000</name>
</gene>
<name>A0AAE1YF98_9LAMI</name>
<comment type="caution">
    <text evidence="1">The sequence shown here is derived from an EMBL/GenBank/DDBJ whole genome shotgun (WGS) entry which is preliminary data.</text>
</comment>
<reference evidence="1" key="1">
    <citation type="submission" date="2020-06" db="EMBL/GenBank/DDBJ databases">
        <authorList>
            <person name="Li T."/>
            <person name="Hu X."/>
            <person name="Zhang T."/>
            <person name="Song X."/>
            <person name="Zhang H."/>
            <person name="Dai N."/>
            <person name="Sheng W."/>
            <person name="Hou X."/>
            <person name="Wei L."/>
        </authorList>
    </citation>
    <scope>NUCLEOTIDE SEQUENCE</scope>
    <source>
        <strain evidence="1">3651</strain>
        <tissue evidence="1">Leaf</tissue>
    </source>
</reference>
<dbReference type="EMBL" id="JACGWO010000004">
    <property type="protein sequence ID" value="KAK4429090.1"/>
    <property type="molecule type" value="Genomic_DNA"/>
</dbReference>
<reference evidence="1" key="2">
    <citation type="journal article" date="2024" name="Plant">
        <title>Genomic evolution and insights into agronomic trait innovations of Sesamum species.</title>
        <authorList>
            <person name="Miao H."/>
            <person name="Wang L."/>
            <person name="Qu L."/>
            <person name="Liu H."/>
            <person name="Sun Y."/>
            <person name="Le M."/>
            <person name="Wang Q."/>
            <person name="Wei S."/>
            <person name="Zheng Y."/>
            <person name="Lin W."/>
            <person name="Duan Y."/>
            <person name="Cao H."/>
            <person name="Xiong S."/>
            <person name="Wang X."/>
            <person name="Wei L."/>
            <person name="Li C."/>
            <person name="Ma Q."/>
            <person name="Ju M."/>
            <person name="Zhao R."/>
            <person name="Li G."/>
            <person name="Mu C."/>
            <person name="Tian Q."/>
            <person name="Mei H."/>
            <person name="Zhang T."/>
            <person name="Gao T."/>
            <person name="Zhang H."/>
        </authorList>
    </citation>
    <scope>NUCLEOTIDE SEQUENCE</scope>
    <source>
        <strain evidence="1">3651</strain>
    </source>
</reference>
<proteinExistence type="predicted"/>
<keyword evidence="2" id="KW-1185">Reference proteome</keyword>
<dbReference type="AlphaFoldDB" id="A0AAE1YF98"/>
<sequence>MSQAVGGSPSSMIPFFDRDDYQYWKIKMRTFLKTEGLWVSVEKGFNEPESEAGMSDAKKRKLDVARRLDASALSKIHMSVGKSTFLKISNTSTAKEAWDTLEQEFHGDK</sequence>
<accession>A0AAE1YF98</accession>
<organism evidence="1 2">
    <name type="scientific">Sesamum alatum</name>
    <dbReference type="NCBI Taxonomy" id="300844"/>
    <lineage>
        <taxon>Eukaryota</taxon>
        <taxon>Viridiplantae</taxon>
        <taxon>Streptophyta</taxon>
        <taxon>Embryophyta</taxon>
        <taxon>Tracheophyta</taxon>
        <taxon>Spermatophyta</taxon>
        <taxon>Magnoliopsida</taxon>
        <taxon>eudicotyledons</taxon>
        <taxon>Gunneridae</taxon>
        <taxon>Pentapetalae</taxon>
        <taxon>asterids</taxon>
        <taxon>lamiids</taxon>
        <taxon>Lamiales</taxon>
        <taxon>Pedaliaceae</taxon>
        <taxon>Sesamum</taxon>
    </lineage>
</organism>
<evidence type="ECO:0000313" key="1">
    <source>
        <dbReference type="EMBL" id="KAK4429090.1"/>
    </source>
</evidence>
<protein>
    <recommendedName>
        <fullName evidence="3">DUF4219 domain-containing protein</fullName>
    </recommendedName>
</protein>
<evidence type="ECO:0008006" key="3">
    <source>
        <dbReference type="Google" id="ProtNLM"/>
    </source>
</evidence>
<dbReference type="PANTHER" id="PTHR35317:SF35">
    <property type="entry name" value="DUF4219 DOMAIN-CONTAINING PROTEIN"/>
    <property type="match status" value="1"/>
</dbReference>
<dbReference type="Pfam" id="PF14223">
    <property type="entry name" value="Retrotran_gag_2"/>
    <property type="match status" value="1"/>
</dbReference>
<dbReference type="PANTHER" id="PTHR35317">
    <property type="entry name" value="OS04G0629600 PROTEIN"/>
    <property type="match status" value="1"/>
</dbReference>
<dbReference type="Proteomes" id="UP001293254">
    <property type="component" value="Unassembled WGS sequence"/>
</dbReference>